<dbReference type="RefSeq" id="WP_104006403.1">
    <property type="nucleotide sequence ID" value="NZ_FNVD01000001.1"/>
</dbReference>
<evidence type="ECO:0000313" key="3">
    <source>
        <dbReference type="Proteomes" id="UP000236742"/>
    </source>
</evidence>
<dbReference type="EMBL" id="FNVD01000001">
    <property type="protein sequence ID" value="SEF46560.1"/>
    <property type="molecule type" value="Genomic_DNA"/>
</dbReference>
<keyword evidence="3" id="KW-1185">Reference proteome</keyword>
<evidence type="ECO:0000313" key="2">
    <source>
        <dbReference type="EMBL" id="SEF46560.1"/>
    </source>
</evidence>
<dbReference type="AlphaFoldDB" id="A0A1H5S809"/>
<protein>
    <recommendedName>
        <fullName evidence="4">RND transporter</fullName>
    </recommendedName>
</protein>
<proteinExistence type="predicted"/>
<reference evidence="2 3" key="1">
    <citation type="submission" date="2016-10" db="EMBL/GenBank/DDBJ databases">
        <authorList>
            <person name="de Groot N.N."/>
        </authorList>
    </citation>
    <scope>NUCLEOTIDE SEQUENCE [LARGE SCALE GENOMIC DNA]</scope>
    <source>
        <strain evidence="2 3">DSM 23413</strain>
    </source>
</reference>
<evidence type="ECO:0000256" key="1">
    <source>
        <dbReference type="SAM" id="Phobius"/>
    </source>
</evidence>
<dbReference type="Proteomes" id="UP000236742">
    <property type="component" value="Unassembled WGS sequence"/>
</dbReference>
<feature type="transmembrane region" description="Helical" evidence="1">
    <location>
        <begin position="7"/>
        <end position="27"/>
    </location>
</feature>
<keyword evidence="1" id="KW-1133">Transmembrane helix</keyword>
<name>A0A1H5S809_9RHOB</name>
<evidence type="ECO:0008006" key="4">
    <source>
        <dbReference type="Google" id="ProtNLM"/>
    </source>
</evidence>
<organism evidence="2 3">
    <name type="scientific">Jhaorihella thermophila</name>
    <dbReference type="NCBI Taxonomy" id="488547"/>
    <lineage>
        <taxon>Bacteria</taxon>
        <taxon>Pseudomonadati</taxon>
        <taxon>Pseudomonadota</taxon>
        <taxon>Alphaproteobacteria</taxon>
        <taxon>Rhodobacterales</taxon>
        <taxon>Paracoccaceae</taxon>
        <taxon>Jhaorihella</taxon>
    </lineage>
</organism>
<keyword evidence="1" id="KW-0812">Transmembrane</keyword>
<dbReference type="OrthoDB" id="1467821at2"/>
<gene>
    <name evidence="2" type="ORF">SAMN05421751_101381</name>
</gene>
<keyword evidence="1" id="KW-0472">Membrane</keyword>
<sequence length="76" mass="8166">MGALLDQVSWPLAIIAALTLGLAPFLPEPHIWEKLKMLAAGTLTRPIDIFDLILHAAPWALLLAKTVRSVTTANPG</sequence>
<accession>A0A1H5S809</accession>